<name>A0A9D2FTE6_9FIRM</name>
<dbReference type="PANTHER" id="PTHR13604:SF0">
    <property type="entry name" value="ABASIC SITE PROCESSING PROTEIN HMCES"/>
    <property type="match status" value="1"/>
</dbReference>
<keyword evidence="5" id="KW-0190">Covalent protein-DNA linkage</keyword>
<keyword evidence="4 8" id="KW-0378">Hydrolase</keyword>
<comment type="caution">
    <text evidence="9">The sequence shown here is derived from an EMBL/GenBank/DDBJ whole genome shotgun (WGS) entry which is preliminary data.</text>
</comment>
<evidence type="ECO:0000256" key="5">
    <source>
        <dbReference type="ARBA" id="ARBA00023124"/>
    </source>
</evidence>
<dbReference type="Proteomes" id="UP000824056">
    <property type="component" value="Unassembled WGS sequence"/>
</dbReference>
<dbReference type="GO" id="GO:0003697">
    <property type="term" value="F:single-stranded DNA binding"/>
    <property type="evidence" value="ECO:0007669"/>
    <property type="project" value="InterPro"/>
</dbReference>
<organism evidence="9 10">
    <name type="scientific">Candidatus Blautia pullicola</name>
    <dbReference type="NCBI Taxonomy" id="2838498"/>
    <lineage>
        <taxon>Bacteria</taxon>
        <taxon>Bacillati</taxon>
        <taxon>Bacillota</taxon>
        <taxon>Clostridia</taxon>
        <taxon>Lachnospirales</taxon>
        <taxon>Lachnospiraceae</taxon>
        <taxon>Blautia</taxon>
    </lineage>
</organism>
<dbReference type="GO" id="GO:0006508">
    <property type="term" value="P:proteolysis"/>
    <property type="evidence" value="ECO:0007669"/>
    <property type="project" value="UniProtKB-KW"/>
</dbReference>
<comment type="similarity">
    <text evidence="1 8">Belongs to the SOS response-associated peptidase family.</text>
</comment>
<dbReference type="Gene3D" id="3.90.1680.10">
    <property type="entry name" value="SOS response associated peptidase-like"/>
    <property type="match status" value="1"/>
</dbReference>
<evidence type="ECO:0000256" key="1">
    <source>
        <dbReference type="ARBA" id="ARBA00008136"/>
    </source>
</evidence>
<keyword evidence="3" id="KW-0227">DNA damage</keyword>
<dbReference type="AlphaFoldDB" id="A0A9D2FTE6"/>
<dbReference type="GO" id="GO:0016829">
    <property type="term" value="F:lyase activity"/>
    <property type="evidence" value="ECO:0007669"/>
    <property type="project" value="UniProtKB-KW"/>
</dbReference>
<dbReference type="EMBL" id="DXBG01000248">
    <property type="protein sequence ID" value="HIZ66327.1"/>
    <property type="molecule type" value="Genomic_DNA"/>
</dbReference>
<accession>A0A9D2FTE6</accession>
<dbReference type="PANTHER" id="PTHR13604">
    <property type="entry name" value="DC12-RELATED"/>
    <property type="match status" value="1"/>
</dbReference>
<keyword evidence="6" id="KW-0238">DNA-binding</keyword>
<dbReference type="GO" id="GO:0008233">
    <property type="term" value="F:peptidase activity"/>
    <property type="evidence" value="ECO:0007669"/>
    <property type="project" value="UniProtKB-KW"/>
</dbReference>
<evidence type="ECO:0000313" key="10">
    <source>
        <dbReference type="Proteomes" id="UP000824056"/>
    </source>
</evidence>
<evidence type="ECO:0000256" key="2">
    <source>
        <dbReference type="ARBA" id="ARBA00022670"/>
    </source>
</evidence>
<dbReference type="GO" id="GO:0106300">
    <property type="term" value="P:protein-DNA covalent cross-linking repair"/>
    <property type="evidence" value="ECO:0007669"/>
    <property type="project" value="InterPro"/>
</dbReference>
<dbReference type="EC" id="3.4.-.-" evidence="8"/>
<proteinExistence type="inferred from homology"/>
<evidence type="ECO:0000256" key="3">
    <source>
        <dbReference type="ARBA" id="ARBA00022763"/>
    </source>
</evidence>
<reference evidence="9" key="2">
    <citation type="submission" date="2021-04" db="EMBL/GenBank/DDBJ databases">
        <authorList>
            <person name="Gilroy R."/>
        </authorList>
    </citation>
    <scope>NUCLEOTIDE SEQUENCE</scope>
    <source>
        <strain evidence="9">1068</strain>
    </source>
</reference>
<evidence type="ECO:0000256" key="8">
    <source>
        <dbReference type="RuleBase" id="RU364100"/>
    </source>
</evidence>
<keyword evidence="7" id="KW-0456">Lyase</keyword>
<dbReference type="InterPro" id="IPR003738">
    <property type="entry name" value="SRAP"/>
</dbReference>
<sequence>MCGRYHIDDNGIEEIRRIVKILEEKLKTQKGRDIYPSQEAPVILSNSQGELEAKALFWGFPSPAGKGLLINARAETALNRPLFSDSARHRRCIIPARWFYEWTPQKEKTQFRREDFSLLYLAGLYRYFSEGIRFTILTTQANASTVSVHPRMPLILEEEEIWDWILDGAQTEAFLKKEPAPLILEQEYSQQSLVFS</sequence>
<dbReference type="Pfam" id="PF02586">
    <property type="entry name" value="SRAP"/>
    <property type="match status" value="1"/>
</dbReference>
<evidence type="ECO:0000313" key="9">
    <source>
        <dbReference type="EMBL" id="HIZ66327.1"/>
    </source>
</evidence>
<dbReference type="InterPro" id="IPR036590">
    <property type="entry name" value="SRAP-like"/>
</dbReference>
<gene>
    <name evidence="9" type="ORF">H9809_10585</name>
</gene>
<evidence type="ECO:0000256" key="4">
    <source>
        <dbReference type="ARBA" id="ARBA00022801"/>
    </source>
</evidence>
<evidence type="ECO:0000256" key="6">
    <source>
        <dbReference type="ARBA" id="ARBA00023125"/>
    </source>
</evidence>
<reference evidence="9" key="1">
    <citation type="journal article" date="2021" name="PeerJ">
        <title>Extensive microbial diversity within the chicken gut microbiome revealed by metagenomics and culture.</title>
        <authorList>
            <person name="Gilroy R."/>
            <person name="Ravi A."/>
            <person name="Getino M."/>
            <person name="Pursley I."/>
            <person name="Horton D.L."/>
            <person name="Alikhan N.F."/>
            <person name="Baker D."/>
            <person name="Gharbi K."/>
            <person name="Hall N."/>
            <person name="Watson M."/>
            <person name="Adriaenssens E.M."/>
            <person name="Foster-Nyarko E."/>
            <person name="Jarju S."/>
            <person name="Secka A."/>
            <person name="Antonio M."/>
            <person name="Oren A."/>
            <person name="Chaudhuri R.R."/>
            <person name="La Ragione R."/>
            <person name="Hildebrand F."/>
            <person name="Pallen M.J."/>
        </authorList>
    </citation>
    <scope>NUCLEOTIDE SEQUENCE</scope>
    <source>
        <strain evidence="9">1068</strain>
    </source>
</reference>
<evidence type="ECO:0000256" key="7">
    <source>
        <dbReference type="ARBA" id="ARBA00023239"/>
    </source>
</evidence>
<keyword evidence="2 8" id="KW-0645">Protease</keyword>
<protein>
    <recommendedName>
        <fullName evidence="8">Abasic site processing protein</fullName>
        <ecNumber evidence="8">3.4.-.-</ecNumber>
    </recommendedName>
</protein>
<dbReference type="SUPFAM" id="SSF143081">
    <property type="entry name" value="BB1717-like"/>
    <property type="match status" value="1"/>
</dbReference>